<dbReference type="Proteomes" id="UP000825123">
    <property type="component" value="Chromosome"/>
</dbReference>
<dbReference type="NCBIfam" id="TIGR01878">
    <property type="entry name" value="cas_Csa5"/>
    <property type="match status" value="1"/>
</dbReference>
<dbReference type="GeneID" id="66162836"/>
<accession>A0A8D5ZJ30</accession>
<dbReference type="InterPro" id="IPR010157">
    <property type="entry name" value="CRISPR-assoc_Cas5"/>
</dbReference>
<protein>
    <submittedName>
        <fullName evidence="1">Type I-A CRISPR-associated protein Csa5</fullName>
    </submittedName>
</protein>
<dbReference type="Pfam" id="PF09702">
    <property type="entry name" value="Cas_Csa5"/>
    <property type="match status" value="1"/>
</dbReference>
<dbReference type="RefSeq" id="WP_420857159.1">
    <property type="nucleotide sequence ID" value="NZ_AP024597.1"/>
</dbReference>
<dbReference type="AlphaFoldDB" id="A0A8D5ZJ30"/>
<evidence type="ECO:0000313" key="2">
    <source>
        <dbReference type="Proteomes" id="UP000825123"/>
    </source>
</evidence>
<gene>
    <name evidence="1" type="ORF">KN1_10940</name>
</gene>
<evidence type="ECO:0000313" key="1">
    <source>
        <dbReference type="EMBL" id="BCU69797.1"/>
    </source>
</evidence>
<name>A0A8D5ZJ30_9CREN</name>
<sequence length="150" mass="16459">MWIALQSRQEVDVEGVLKRVANMLASVFVYSGSPTYVDRFANALSKEAVARVLYESQRVLQIGITNGEVKTGNAEVTGRAVKATDKKEGENVYPAIIIRREDKQYAIIGFLPTDKDIEDFISLIEKDIYYARKAGALAMSVANKALLGGG</sequence>
<proteinExistence type="predicted"/>
<reference evidence="1 2" key="1">
    <citation type="submission" date="2021-04" db="EMBL/GenBank/DDBJ databases">
        <title>Complete genome sequence of Stygiolobus sp. KN-1.</title>
        <authorList>
            <person name="Nakamura K."/>
            <person name="Sakai H."/>
            <person name="Kurosawa N."/>
        </authorList>
    </citation>
    <scope>NUCLEOTIDE SEQUENCE [LARGE SCALE GENOMIC DNA]</scope>
    <source>
        <strain evidence="1 2">KN-1</strain>
    </source>
</reference>
<dbReference type="KEGG" id="csty:KN1_10940"/>
<dbReference type="EMBL" id="AP024597">
    <property type="protein sequence ID" value="BCU69797.1"/>
    <property type="molecule type" value="Genomic_DNA"/>
</dbReference>
<organism evidence="1 2">
    <name type="scientific">Stygiolobus caldivivus</name>
    <dbReference type="NCBI Taxonomy" id="2824673"/>
    <lineage>
        <taxon>Archaea</taxon>
        <taxon>Thermoproteota</taxon>
        <taxon>Thermoprotei</taxon>
        <taxon>Sulfolobales</taxon>
        <taxon>Sulfolobaceae</taxon>
        <taxon>Stygiolobus</taxon>
    </lineage>
</organism>
<keyword evidence="2" id="KW-1185">Reference proteome</keyword>